<feature type="transmembrane region" description="Helical" evidence="1">
    <location>
        <begin position="190"/>
        <end position="210"/>
    </location>
</feature>
<keyword evidence="1" id="KW-0812">Transmembrane</keyword>
<dbReference type="PANTHER" id="PTHR23028:SF53">
    <property type="entry name" value="ACYL_TRANSF_3 DOMAIN-CONTAINING PROTEIN"/>
    <property type="match status" value="1"/>
</dbReference>
<feature type="transmembrane region" description="Helical" evidence="1">
    <location>
        <begin position="21"/>
        <end position="41"/>
    </location>
</feature>
<reference evidence="2" key="1">
    <citation type="journal article" date="2015" name="Nature">
        <title>Complex archaea that bridge the gap between prokaryotes and eukaryotes.</title>
        <authorList>
            <person name="Spang A."/>
            <person name="Saw J.H."/>
            <person name="Jorgensen S.L."/>
            <person name="Zaremba-Niedzwiedzka K."/>
            <person name="Martijn J."/>
            <person name="Lind A.E."/>
            <person name="van Eijk R."/>
            <person name="Schleper C."/>
            <person name="Guy L."/>
            <person name="Ettema T.J."/>
        </authorList>
    </citation>
    <scope>NUCLEOTIDE SEQUENCE</scope>
</reference>
<feature type="transmembrane region" description="Helical" evidence="1">
    <location>
        <begin position="260"/>
        <end position="280"/>
    </location>
</feature>
<dbReference type="GO" id="GO:0000271">
    <property type="term" value="P:polysaccharide biosynthetic process"/>
    <property type="evidence" value="ECO:0007669"/>
    <property type="project" value="TreeGrafter"/>
</dbReference>
<feature type="transmembrane region" description="Helical" evidence="1">
    <location>
        <begin position="53"/>
        <end position="75"/>
    </location>
</feature>
<feature type="transmembrane region" description="Helical" evidence="1">
    <location>
        <begin position="95"/>
        <end position="114"/>
    </location>
</feature>
<feature type="transmembrane region" description="Helical" evidence="1">
    <location>
        <begin position="238"/>
        <end position="254"/>
    </location>
</feature>
<dbReference type="PANTHER" id="PTHR23028">
    <property type="entry name" value="ACETYLTRANSFERASE"/>
    <property type="match status" value="1"/>
</dbReference>
<protein>
    <submittedName>
        <fullName evidence="2">Uncharacterized protein</fullName>
    </submittedName>
</protein>
<feature type="transmembrane region" description="Helical" evidence="1">
    <location>
        <begin position="317"/>
        <end position="338"/>
    </location>
</feature>
<dbReference type="EMBL" id="LAZR01000045">
    <property type="protein sequence ID" value="KKN99636.1"/>
    <property type="molecule type" value="Genomic_DNA"/>
</dbReference>
<keyword evidence="1" id="KW-0472">Membrane</keyword>
<dbReference type="AlphaFoldDB" id="A0A0F9XK20"/>
<keyword evidence="1" id="KW-1133">Transmembrane helix</keyword>
<organism evidence="2">
    <name type="scientific">marine sediment metagenome</name>
    <dbReference type="NCBI Taxonomy" id="412755"/>
    <lineage>
        <taxon>unclassified sequences</taxon>
        <taxon>metagenomes</taxon>
        <taxon>ecological metagenomes</taxon>
    </lineage>
</organism>
<gene>
    <name evidence="2" type="ORF">LCGC14_0133820</name>
</gene>
<sequence length="392" mass="43019">MTTSIKRARLSDLAVGRENHFNLIRFLAAGAVLVSHAWPLALGRGTVEPLKNALGYSLGELAVFVFFGLSGFFIAGSYARQSSVFAFILARASRLLPGLAASILFVALIIGPLVSTLDLASYFSDPETGRFVVQNILIFKPQYTLPGVFTDNPYPAVEGSIWTLAHEVACYALILLLGLAGVLQRKSMMAGLAVLYLLSWVAVPTLQEFVHPRIQQTQVLSFPFVIGAACWIWRAHIFLWWPIVLVSIGLAWATQGTVLAFPMLALTVTYSSLWAGYCRVPPLLMFNKVGDYSYGIYVYAMPLQGLTVWLWGDMTPVANIAMALPLTLICAIISWHWVENPALTFAGKVVSAGNSLGGRKHSPDKGPFGHRRVAKQIGRIGHVFRRNLGERR</sequence>
<feature type="transmembrane region" description="Helical" evidence="1">
    <location>
        <begin position="161"/>
        <end position="183"/>
    </location>
</feature>
<dbReference type="InterPro" id="IPR050879">
    <property type="entry name" value="Acyltransferase_3"/>
</dbReference>
<feature type="transmembrane region" description="Helical" evidence="1">
    <location>
        <begin position="292"/>
        <end position="311"/>
    </location>
</feature>
<name>A0A0F9XK20_9ZZZZ</name>
<evidence type="ECO:0000313" key="2">
    <source>
        <dbReference type="EMBL" id="KKN99636.1"/>
    </source>
</evidence>
<proteinExistence type="predicted"/>
<comment type="caution">
    <text evidence="2">The sequence shown here is derived from an EMBL/GenBank/DDBJ whole genome shotgun (WGS) entry which is preliminary data.</text>
</comment>
<dbReference type="GO" id="GO:0016020">
    <property type="term" value="C:membrane"/>
    <property type="evidence" value="ECO:0007669"/>
    <property type="project" value="TreeGrafter"/>
</dbReference>
<evidence type="ECO:0000256" key="1">
    <source>
        <dbReference type="SAM" id="Phobius"/>
    </source>
</evidence>
<accession>A0A0F9XK20</accession>